<dbReference type="EMBL" id="GGEC01081350">
    <property type="protein sequence ID" value="MBX61834.1"/>
    <property type="molecule type" value="Transcribed_RNA"/>
</dbReference>
<name>A0A2P2Q4F8_RHIMU</name>
<evidence type="ECO:0000313" key="1">
    <source>
        <dbReference type="EMBL" id="MBX61834.1"/>
    </source>
</evidence>
<sequence length="55" mass="6341">MTSEVHHFLASCFCFHLHILQFSARKEVCGIYTLESCLLCSGNWVLLFVLCEDFV</sequence>
<proteinExistence type="predicted"/>
<organism evidence="1">
    <name type="scientific">Rhizophora mucronata</name>
    <name type="common">Asiatic mangrove</name>
    <dbReference type="NCBI Taxonomy" id="61149"/>
    <lineage>
        <taxon>Eukaryota</taxon>
        <taxon>Viridiplantae</taxon>
        <taxon>Streptophyta</taxon>
        <taxon>Embryophyta</taxon>
        <taxon>Tracheophyta</taxon>
        <taxon>Spermatophyta</taxon>
        <taxon>Magnoliopsida</taxon>
        <taxon>eudicotyledons</taxon>
        <taxon>Gunneridae</taxon>
        <taxon>Pentapetalae</taxon>
        <taxon>rosids</taxon>
        <taxon>fabids</taxon>
        <taxon>Malpighiales</taxon>
        <taxon>Rhizophoraceae</taxon>
        <taxon>Rhizophora</taxon>
    </lineage>
</organism>
<accession>A0A2P2Q4F8</accession>
<reference evidence="1" key="1">
    <citation type="submission" date="2018-02" db="EMBL/GenBank/DDBJ databases">
        <title>Rhizophora mucronata_Transcriptome.</title>
        <authorList>
            <person name="Meera S.P."/>
            <person name="Sreeshan A."/>
            <person name="Augustine A."/>
        </authorList>
    </citation>
    <scope>NUCLEOTIDE SEQUENCE</scope>
    <source>
        <tissue evidence="1">Leaf</tissue>
    </source>
</reference>
<protein>
    <submittedName>
        <fullName evidence="1">Uncharacterized protein</fullName>
    </submittedName>
</protein>
<dbReference type="AlphaFoldDB" id="A0A2P2Q4F8"/>